<dbReference type="AlphaFoldDB" id="A0AAD3DTP3"/>
<feature type="region of interest" description="Disordered" evidence="1">
    <location>
        <begin position="132"/>
        <end position="162"/>
    </location>
</feature>
<sequence>MSRRLSTVAPVVLGATPFCATWLTRALGISACSVDAAAFALHDVRRGLAAAPGASGPTASPSAGQPRPWEPPSHSPKSLNAKPQPTLQELLSSIRQAATPLELHNVYRRTPAHLPPHIAAAKFTRLAQLLRNSAASQSQPQQPQPQPSGAESQPQPQSSLPPGAYRLLREIRVSWDALLHLFPAEHLAACVRASCESGLLQGQGQGGQPAAGGERGLVERSLEVLLDAEGRELQQAGPQAVLDVSYGLMLAGHTQPATWRTLGQLLRQVQGQLPAEGTEGGEKAPRELAGEVLKWVGQKGLMK</sequence>
<proteinExistence type="predicted"/>
<accession>A0AAD3DTP3</accession>
<dbReference type="Proteomes" id="UP001054857">
    <property type="component" value="Unassembled WGS sequence"/>
</dbReference>
<feature type="compositionally biased region" description="Low complexity" evidence="1">
    <location>
        <begin position="133"/>
        <end position="162"/>
    </location>
</feature>
<evidence type="ECO:0000256" key="1">
    <source>
        <dbReference type="SAM" id="MobiDB-lite"/>
    </source>
</evidence>
<name>A0AAD3DTP3_9CHLO</name>
<feature type="compositionally biased region" description="Low complexity" evidence="1">
    <location>
        <begin position="50"/>
        <end position="64"/>
    </location>
</feature>
<dbReference type="EMBL" id="BMAR01000020">
    <property type="protein sequence ID" value="GFR47801.1"/>
    <property type="molecule type" value="Genomic_DNA"/>
</dbReference>
<gene>
    <name evidence="2" type="ORF">Agub_g9575</name>
</gene>
<protein>
    <submittedName>
        <fullName evidence="2">Uncharacterized protein</fullName>
    </submittedName>
</protein>
<reference evidence="2 3" key="1">
    <citation type="journal article" date="2021" name="Sci. Rep.">
        <title>Genome sequencing of the multicellular alga Astrephomene provides insights into convergent evolution of germ-soma differentiation.</title>
        <authorList>
            <person name="Yamashita S."/>
            <person name="Yamamoto K."/>
            <person name="Matsuzaki R."/>
            <person name="Suzuki S."/>
            <person name="Yamaguchi H."/>
            <person name="Hirooka S."/>
            <person name="Minakuchi Y."/>
            <person name="Miyagishima S."/>
            <person name="Kawachi M."/>
            <person name="Toyoda A."/>
            <person name="Nozaki H."/>
        </authorList>
    </citation>
    <scope>NUCLEOTIDE SEQUENCE [LARGE SCALE GENOMIC DNA]</scope>
    <source>
        <strain evidence="2 3">NIES-4017</strain>
    </source>
</reference>
<feature type="region of interest" description="Disordered" evidence="1">
    <location>
        <begin position="50"/>
        <end position="83"/>
    </location>
</feature>
<evidence type="ECO:0000313" key="3">
    <source>
        <dbReference type="Proteomes" id="UP001054857"/>
    </source>
</evidence>
<comment type="caution">
    <text evidence="2">The sequence shown here is derived from an EMBL/GenBank/DDBJ whole genome shotgun (WGS) entry which is preliminary data.</text>
</comment>
<organism evidence="2 3">
    <name type="scientific">Astrephomene gubernaculifera</name>
    <dbReference type="NCBI Taxonomy" id="47775"/>
    <lineage>
        <taxon>Eukaryota</taxon>
        <taxon>Viridiplantae</taxon>
        <taxon>Chlorophyta</taxon>
        <taxon>core chlorophytes</taxon>
        <taxon>Chlorophyceae</taxon>
        <taxon>CS clade</taxon>
        <taxon>Chlamydomonadales</taxon>
        <taxon>Astrephomenaceae</taxon>
        <taxon>Astrephomene</taxon>
    </lineage>
</organism>
<keyword evidence="3" id="KW-1185">Reference proteome</keyword>
<evidence type="ECO:0000313" key="2">
    <source>
        <dbReference type="EMBL" id="GFR47801.1"/>
    </source>
</evidence>